<comment type="caution">
    <text evidence="4">The sequence shown here is derived from an EMBL/GenBank/DDBJ whole genome shotgun (WGS) entry which is preliminary data.</text>
</comment>
<protein>
    <recommendedName>
        <fullName evidence="3">WxL domain-containing protein</fullName>
    </recommendedName>
</protein>
<evidence type="ECO:0000313" key="4">
    <source>
        <dbReference type="EMBL" id="OEG11887.1"/>
    </source>
</evidence>
<dbReference type="STRING" id="903984.BCR21_06540"/>
<proteinExistence type="predicted"/>
<dbReference type="EMBL" id="MIJZ01000012">
    <property type="protein sequence ID" value="OEG11887.1"/>
    <property type="molecule type" value="Genomic_DNA"/>
</dbReference>
<feature type="chain" id="PRO_5009177423" description="WxL domain-containing protein" evidence="2">
    <location>
        <begin position="25"/>
        <end position="264"/>
    </location>
</feature>
<evidence type="ECO:0000313" key="5">
    <source>
        <dbReference type="Proteomes" id="UP000094068"/>
    </source>
</evidence>
<accession>A0A1E5GGW9</accession>
<keyword evidence="5" id="KW-1185">Reference proteome</keyword>
<organism evidence="4 5">
    <name type="scientific">Enterococcus ureasiticus</name>
    <dbReference type="NCBI Taxonomy" id="903984"/>
    <lineage>
        <taxon>Bacteria</taxon>
        <taxon>Bacillati</taxon>
        <taxon>Bacillota</taxon>
        <taxon>Bacilli</taxon>
        <taxon>Lactobacillales</taxon>
        <taxon>Enterococcaceae</taxon>
        <taxon>Enterococcus</taxon>
    </lineage>
</organism>
<dbReference type="RefSeq" id="WP_069645740.1">
    <property type="nucleotide sequence ID" value="NZ_MIJZ01000012.1"/>
</dbReference>
<keyword evidence="2" id="KW-0732">Signal</keyword>
<feature type="region of interest" description="Disordered" evidence="1">
    <location>
        <begin position="45"/>
        <end position="84"/>
    </location>
</feature>
<evidence type="ECO:0000256" key="2">
    <source>
        <dbReference type="SAM" id="SignalP"/>
    </source>
</evidence>
<sequence length="264" mass="26909">MKKVTLLTATLIAASLLGAQSAQADETVYPVKAKSDATVILEADDGTDGVITGPGGGTDGETGGEITHPDGGEGGEGGVVDPGQNSSLRLSLLTAFDFGTIKKSGNTESYLAKLPTPNFVDGGVSARPNFVQVTDNRGILAGWKLTAKIAEQFTNGETTLNGSEITLTNGWSQPLSADNTTNAPTVNTGSIVLGTGASADIATAPAGKGMGTWNILYGTLHAPEKATLGDAANSVKLTIPGNIQKTDGTYTAKVEWTLSDSPTR</sequence>
<dbReference type="AlphaFoldDB" id="A0A1E5GGW9"/>
<dbReference type="InterPro" id="IPR027994">
    <property type="entry name" value="WxL_dom"/>
</dbReference>
<evidence type="ECO:0000259" key="3">
    <source>
        <dbReference type="Pfam" id="PF13731"/>
    </source>
</evidence>
<reference evidence="5" key="1">
    <citation type="submission" date="2016-09" db="EMBL/GenBank/DDBJ databases">
        <authorList>
            <person name="Gulvik C.A."/>
        </authorList>
    </citation>
    <scope>NUCLEOTIDE SEQUENCE [LARGE SCALE GENOMIC DNA]</scope>
    <source>
        <strain evidence="5">DSM 23328</strain>
    </source>
</reference>
<feature type="signal peptide" evidence="2">
    <location>
        <begin position="1"/>
        <end position="24"/>
    </location>
</feature>
<feature type="compositionally biased region" description="Gly residues" evidence="1">
    <location>
        <begin position="52"/>
        <end position="63"/>
    </location>
</feature>
<name>A0A1E5GGW9_9ENTE</name>
<dbReference type="Pfam" id="PF13731">
    <property type="entry name" value="WxL"/>
    <property type="match status" value="1"/>
</dbReference>
<dbReference type="Proteomes" id="UP000094068">
    <property type="component" value="Unassembled WGS sequence"/>
</dbReference>
<gene>
    <name evidence="4" type="ORF">BCR21_06540</name>
</gene>
<evidence type="ECO:0000256" key="1">
    <source>
        <dbReference type="SAM" id="MobiDB-lite"/>
    </source>
</evidence>
<feature type="domain" description="WxL" evidence="3">
    <location>
        <begin position="32"/>
        <end position="262"/>
    </location>
</feature>